<evidence type="ECO:0000259" key="2">
    <source>
        <dbReference type="PROSITE" id="PS50966"/>
    </source>
</evidence>
<dbReference type="PANTHER" id="PTHR33977:SF1">
    <property type="entry name" value="ZINC ION BINDING PROTEIN"/>
    <property type="match status" value="1"/>
</dbReference>
<dbReference type="EMBL" id="JAEPRB010000447">
    <property type="protein sequence ID" value="KAG2216156.1"/>
    <property type="molecule type" value="Genomic_DNA"/>
</dbReference>
<gene>
    <name evidence="3" type="ORF">INT45_008916</name>
</gene>
<comment type="caution">
    <text evidence="3">The sequence shown here is derived from an EMBL/GenBank/DDBJ whole genome shotgun (WGS) entry which is preliminary data.</text>
</comment>
<keyword evidence="1" id="KW-0479">Metal-binding</keyword>
<name>A0A8H7VAK8_9FUNG</name>
<dbReference type="PANTHER" id="PTHR33977">
    <property type="entry name" value="ZINC ION BINDING PROTEIN"/>
    <property type="match status" value="1"/>
</dbReference>
<sequence length="725" mass="84770">MNQQNNNDYEVYTVQNVCYALAHSTVPGVLTLVLNEPVHVRASEWKACLVHISELCGTKWVTKNKTQGDGTRINYSESFICHRAGSYTTRRVVRTGQKDTKKCGCLARLKITIWSNNPEECEIKLLHGHNKNDETIAHIPGDIKDKSRLSLSRATVSSIQQQLKDGRNCRDIRISVLRQFESLNNDTSNESNITQRKVNYDDVYNIMNKLKHELFQFHENDMISTKIWLDEHLLRDNYVIFNGNSSEYTSNNNIFSFGFISPKQLLHLQSTRSVCMDATYKITTQIHDIMYTIVIRNPHTGTGYPVAYMFTNNHSAGPIRQWLYFLRDTCNMTIQQMTIDCSIPEVNAIQNVFPAARIHYCAFHVVQAWNRKLKEKVTLDGSYSQQELQEYHHTMMDELKSILREDDVDTMYNLIEEFKIQFYDQHTFLDYFDRFWIAEGIIQRWAYAFIDRGNRAMMTNNFIESWHGQLKVNYLKHVRNKRLDRLIFVLTHEVEFYFENEEERILSNNGRMGPLENQQSRRRFRASLVPAREISAMIHNPEGENSSSPMVGNWKVRAFTPRATRSTPVYDVVVNNAMLIESCTCQDFIDRCVPCKHIYLLKRFTNMQPSFESEQNNALDVIVQATYVQQGELNEPERTPITEVQQDGETRNDDVDILDDVQSNLQFISQSYTALHHDRNRVLNLSTISQEEAHQYAQRVRELVLLHQTMLQRYDRTRNNNTQRQ</sequence>
<dbReference type="AlphaFoldDB" id="A0A8H7VAK8"/>
<dbReference type="Proteomes" id="UP000646827">
    <property type="component" value="Unassembled WGS sequence"/>
</dbReference>
<evidence type="ECO:0000256" key="1">
    <source>
        <dbReference type="PROSITE-ProRule" id="PRU00325"/>
    </source>
</evidence>
<proteinExistence type="predicted"/>
<accession>A0A8H7VAK8</accession>
<evidence type="ECO:0000313" key="4">
    <source>
        <dbReference type="Proteomes" id="UP000646827"/>
    </source>
</evidence>
<dbReference type="PROSITE" id="PS50966">
    <property type="entry name" value="ZF_SWIM"/>
    <property type="match status" value="1"/>
</dbReference>
<dbReference type="Pfam" id="PF10551">
    <property type="entry name" value="MULE"/>
    <property type="match status" value="1"/>
</dbReference>
<keyword evidence="4" id="KW-1185">Reference proteome</keyword>
<reference evidence="3 4" key="1">
    <citation type="submission" date="2020-12" db="EMBL/GenBank/DDBJ databases">
        <title>Metabolic potential, ecology and presence of endohyphal bacteria is reflected in genomic diversity of Mucoromycotina.</title>
        <authorList>
            <person name="Muszewska A."/>
            <person name="Okrasinska A."/>
            <person name="Steczkiewicz K."/>
            <person name="Drgas O."/>
            <person name="Orlowska M."/>
            <person name="Perlinska-Lenart U."/>
            <person name="Aleksandrzak-Piekarczyk T."/>
            <person name="Szatraj K."/>
            <person name="Zielenkiewicz U."/>
            <person name="Pilsyk S."/>
            <person name="Malc E."/>
            <person name="Mieczkowski P."/>
            <person name="Kruszewska J.S."/>
            <person name="Biernat P."/>
            <person name="Pawlowska J."/>
        </authorList>
    </citation>
    <scope>NUCLEOTIDE SEQUENCE [LARGE SCALE GENOMIC DNA]</scope>
    <source>
        <strain evidence="3 4">CBS 142.35</strain>
    </source>
</reference>
<feature type="domain" description="SWIM-type" evidence="2">
    <location>
        <begin position="570"/>
        <end position="606"/>
    </location>
</feature>
<protein>
    <recommendedName>
        <fullName evidence="2">SWIM-type domain-containing protein</fullName>
    </recommendedName>
</protein>
<dbReference type="InterPro" id="IPR018289">
    <property type="entry name" value="MULE_transposase_dom"/>
</dbReference>
<keyword evidence="1" id="KW-0862">Zinc</keyword>
<dbReference type="InterPro" id="IPR007527">
    <property type="entry name" value="Znf_SWIM"/>
</dbReference>
<organism evidence="3 4">
    <name type="scientific">Circinella minor</name>
    <dbReference type="NCBI Taxonomy" id="1195481"/>
    <lineage>
        <taxon>Eukaryota</taxon>
        <taxon>Fungi</taxon>
        <taxon>Fungi incertae sedis</taxon>
        <taxon>Mucoromycota</taxon>
        <taxon>Mucoromycotina</taxon>
        <taxon>Mucoromycetes</taxon>
        <taxon>Mucorales</taxon>
        <taxon>Lichtheimiaceae</taxon>
        <taxon>Circinella</taxon>
    </lineage>
</organism>
<keyword evidence="1" id="KW-0863">Zinc-finger</keyword>
<dbReference type="OrthoDB" id="2224309at2759"/>
<evidence type="ECO:0000313" key="3">
    <source>
        <dbReference type="EMBL" id="KAG2216156.1"/>
    </source>
</evidence>
<dbReference type="GO" id="GO:0008270">
    <property type="term" value="F:zinc ion binding"/>
    <property type="evidence" value="ECO:0007669"/>
    <property type="project" value="UniProtKB-KW"/>
</dbReference>